<protein>
    <recommendedName>
        <fullName evidence="9">WD40 repeat-like protein</fullName>
    </recommendedName>
</protein>
<feature type="domain" description="GATOR2 complex protein MIO zinc-ribbon like" evidence="5">
    <location>
        <begin position="843"/>
        <end position="963"/>
    </location>
</feature>
<dbReference type="Gene3D" id="2.130.10.10">
    <property type="entry name" value="YVTN repeat-like/Quinoprotein amine dehydrogenase"/>
    <property type="match status" value="1"/>
</dbReference>
<evidence type="ECO:0008006" key="9">
    <source>
        <dbReference type="Google" id="ProtNLM"/>
    </source>
</evidence>
<feature type="compositionally biased region" description="Basic and acidic residues" evidence="4">
    <location>
        <begin position="413"/>
        <end position="425"/>
    </location>
</feature>
<dbReference type="SUPFAM" id="SSF50978">
    <property type="entry name" value="WD40 repeat-like"/>
    <property type="match status" value="1"/>
</dbReference>
<proteinExistence type="inferred from homology"/>
<keyword evidence="8" id="KW-1185">Reference proteome</keyword>
<comment type="similarity">
    <text evidence="1">Belongs to the WD repeat mio family.</text>
</comment>
<dbReference type="AlphaFoldDB" id="A0A9N8KKK0"/>
<evidence type="ECO:0000259" key="6">
    <source>
        <dbReference type="Pfam" id="PF21719"/>
    </source>
</evidence>
<evidence type="ECO:0000313" key="8">
    <source>
        <dbReference type="Proteomes" id="UP000745764"/>
    </source>
</evidence>
<accession>A0A9N8KKK0</accession>
<evidence type="ECO:0000256" key="3">
    <source>
        <dbReference type="ARBA" id="ARBA00022737"/>
    </source>
</evidence>
<dbReference type="Pfam" id="PF21719">
    <property type="entry name" value="MIOS_a-sol"/>
    <property type="match status" value="1"/>
</dbReference>
<evidence type="ECO:0000256" key="2">
    <source>
        <dbReference type="ARBA" id="ARBA00022574"/>
    </source>
</evidence>
<dbReference type="OrthoDB" id="341486at2759"/>
<organism evidence="7 8">
    <name type="scientific">Aureobasidium uvarum</name>
    <dbReference type="NCBI Taxonomy" id="2773716"/>
    <lineage>
        <taxon>Eukaryota</taxon>
        <taxon>Fungi</taxon>
        <taxon>Dikarya</taxon>
        <taxon>Ascomycota</taxon>
        <taxon>Pezizomycotina</taxon>
        <taxon>Dothideomycetes</taxon>
        <taxon>Dothideomycetidae</taxon>
        <taxon>Dothideales</taxon>
        <taxon>Saccotheciaceae</taxon>
        <taxon>Aureobasidium</taxon>
    </lineage>
</organism>
<name>A0A9N8KKK0_9PEZI</name>
<dbReference type="InterPro" id="IPR036322">
    <property type="entry name" value="WD40_repeat_dom_sf"/>
</dbReference>
<feature type="region of interest" description="Disordered" evidence="4">
    <location>
        <begin position="854"/>
        <end position="873"/>
    </location>
</feature>
<dbReference type="Proteomes" id="UP000745764">
    <property type="component" value="Unassembled WGS sequence"/>
</dbReference>
<evidence type="ECO:0000313" key="7">
    <source>
        <dbReference type="EMBL" id="CAD0113704.1"/>
    </source>
</evidence>
<gene>
    <name evidence="7" type="ORF">AWRI4620_LOCUS7959</name>
</gene>
<evidence type="ECO:0000256" key="1">
    <source>
        <dbReference type="ARBA" id="ARBA00009713"/>
    </source>
</evidence>
<feature type="non-terminal residue" evidence="7">
    <location>
        <position position="964"/>
    </location>
</feature>
<dbReference type="GO" id="GO:0005737">
    <property type="term" value="C:cytoplasm"/>
    <property type="evidence" value="ECO:0007669"/>
    <property type="project" value="TreeGrafter"/>
</dbReference>
<dbReference type="PANTHER" id="PTHR16453">
    <property type="entry name" value="WD40 DOMAIN-CONTAINING PROTEIN MIO FAMILY MEMBER"/>
    <property type="match status" value="1"/>
</dbReference>
<evidence type="ECO:0000256" key="4">
    <source>
        <dbReference type="SAM" id="MobiDB-lite"/>
    </source>
</evidence>
<dbReference type="SMART" id="SM00320">
    <property type="entry name" value="WD40"/>
    <property type="match status" value="3"/>
</dbReference>
<dbReference type="CDD" id="cd16691">
    <property type="entry name" value="mRING-H2-C3H3C2_Mio"/>
    <property type="match status" value="1"/>
</dbReference>
<dbReference type="InterPro" id="IPR049092">
    <property type="entry name" value="MIOS_a-sol"/>
</dbReference>
<comment type="caution">
    <text evidence="7">The sequence shown here is derived from an EMBL/GenBank/DDBJ whole genome shotgun (WGS) entry which is preliminary data.</text>
</comment>
<keyword evidence="3" id="KW-0677">Repeat</keyword>
<dbReference type="Pfam" id="PF17034">
    <property type="entry name" value="zinc_ribbon_16"/>
    <property type="match status" value="1"/>
</dbReference>
<dbReference type="EMBL" id="CAINUL010000016">
    <property type="protein sequence ID" value="CAD0113704.1"/>
    <property type="molecule type" value="Genomic_DNA"/>
</dbReference>
<dbReference type="PANTHER" id="PTHR16453:SF9">
    <property type="entry name" value="GATOR COMPLEX PROTEIN MIOS"/>
    <property type="match status" value="1"/>
</dbReference>
<reference evidence="7" key="1">
    <citation type="submission" date="2020-06" db="EMBL/GenBank/DDBJ databases">
        <authorList>
            <person name="Onetto C."/>
        </authorList>
    </citation>
    <scope>NUCLEOTIDE SEQUENCE</scope>
</reference>
<dbReference type="InterPro" id="IPR031488">
    <property type="entry name" value="Zn_ribbon_mio"/>
</dbReference>
<evidence type="ECO:0000259" key="5">
    <source>
        <dbReference type="Pfam" id="PF17034"/>
    </source>
</evidence>
<dbReference type="InterPro" id="IPR001680">
    <property type="entry name" value="WD40_rpt"/>
</dbReference>
<dbReference type="InterPro" id="IPR037593">
    <property type="entry name" value="MIOS/Sea4"/>
</dbReference>
<dbReference type="InterPro" id="IPR015943">
    <property type="entry name" value="WD40/YVTN_repeat-like_dom_sf"/>
</dbReference>
<feature type="region of interest" description="Disordered" evidence="4">
    <location>
        <begin position="413"/>
        <end position="442"/>
    </location>
</feature>
<sequence length="964" mass="108028">ATSSIPMEAAIRWSPLSTPDEARFLLADVAGNALTLYQTQSLSRHGIQYKPIARREKVNNFTAFDWSRTDDSLVALGLSSGNAELYRFDDSASSDPVALFNIKTQRRCNTIAFSTRNLLAVGLDRVRHDNCLTVYDIESNEAYSRLCVSEAVTSLRFFPNHPQQMLAAVSRQTIRLYDLRDSSTTTAGLGNCGITKLVNNIAIDPLDENYFASGGSTGDPSVTVWDKRYLSRSSNAAGADATNNGAVLDLRPATDNSQTTSVWSIRYSGQKRGRFCVLSSTGEVKLYDTAQHKVHSKLRPASVNYYGGNPWTHPHYVAHTHSLREPESDPRKDRTSNRVVAFDWISIDNQGRQAILALHPNREVDLIYTPSPSHVDITGRGDLSVCNSTLSVYEPKDHHASIAQEVRALRKVSESTNSKQDERYTSKVNSPAPGPAQLDHRNLKSLNGSNKAIAARTEEWLDDSMNKAPQILRNERVVDLLALSNVSRRRCQEGYLFNPARNIEIVAEDSALIKLWGTIKRFEDLARDGGMASDTLDLSYLGVSNIWESKLGNGPNRVTSAHNVMPEKFDDVVRDILERHSLPEFVGVRTEKPEQRQLCLALCGWDFSHEHTKERCDYLVKKQRYYEAVATAMFRGRKSIALEILRDLIRERTIQNIGLGALIASDSLNDEQREMCRWMEEDATDPYLRTLLIYLASNDWLDVVHKLDADIKLSDRIGIAIKHLSDSQISTFISQTSTSLISAGNVEGILLTGLTEKSMELFQSYIRRTSDLQTAVLATAFTNPLYVDDPRWEMWKETYFLHMQSWRAFIERTKFSMQHTRRAVTRNGKKLIDPPPRQLALRCAHCQHSLAKEEHATHAQGSSTPAKGAQQARIAGPAASAGTVCPRCGRHLPRCCLCMQWLGTPEPMRAKEVQSGEKDTDVLSKFITFCASCTHGFHAHHARTWFARHAMCPVPDCRCLCGLK</sequence>
<feature type="domain" description="MIOS-like alpha-solenoid" evidence="6">
    <location>
        <begin position="488"/>
        <end position="721"/>
    </location>
</feature>
<dbReference type="GO" id="GO:1904263">
    <property type="term" value="P:positive regulation of TORC1 signaling"/>
    <property type="evidence" value="ECO:0007669"/>
    <property type="project" value="TreeGrafter"/>
</dbReference>
<keyword evidence="2" id="KW-0853">WD repeat</keyword>